<feature type="region of interest" description="Disordered" evidence="1">
    <location>
        <begin position="81"/>
        <end position="106"/>
    </location>
</feature>
<keyword evidence="3" id="KW-1185">Reference proteome</keyword>
<evidence type="ECO:0000313" key="2">
    <source>
        <dbReference type="EMBL" id="RZU46681.1"/>
    </source>
</evidence>
<dbReference type="AlphaFoldDB" id="A0A4Q7Z9E7"/>
<proteinExistence type="predicted"/>
<organism evidence="2 3">
    <name type="scientific">Krasilnikovia cinnamomea</name>
    <dbReference type="NCBI Taxonomy" id="349313"/>
    <lineage>
        <taxon>Bacteria</taxon>
        <taxon>Bacillati</taxon>
        <taxon>Actinomycetota</taxon>
        <taxon>Actinomycetes</taxon>
        <taxon>Micromonosporales</taxon>
        <taxon>Micromonosporaceae</taxon>
        <taxon>Krasilnikovia</taxon>
    </lineage>
</organism>
<evidence type="ECO:0000313" key="3">
    <source>
        <dbReference type="Proteomes" id="UP000292564"/>
    </source>
</evidence>
<dbReference type="EMBL" id="SHKY01000002">
    <property type="protein sequence ID" value="RZU46681.1"/>
    <property type="molecule type" value="Genomic_DNA"/>
</dbReference>
<feature type="compositionally biased region" description="Basic residues" evidence="1">
    <location>
        <begin position="81"/>
        <end position="91"/>
    </location>
</feature>
<comment type="caution">
    <text evidence="2">The sequence shown here is derived from an EMBL/GenBank/DDBJ whole genome shotgun (WGS) entry which is preliminary data.</text>
</comment>
<dbReference type="RefSeq" id="WP_207230194.1">
    <property type="nucleotide sequence ID" value="NZ_SHKY01000002.1"/>
</dbReference>
<reference evidence="2 3" key="1">
    <citation type="submission" date="2019-02" db="EMBL/GenBank/DDBJ databases">
        <title>Sequencing the genomes of 1000 actinobacteria strains.</title>
        <authorList>
            <person name="Klenk H.-P."/>
        </authorList>
    </citation>
    <scope>NUCLEOTIDE SEQUENCE [LARGE SCALE GENOMIC DNA]</scope>
    <source>
        <strain evidence="2 3">DSM 45162</strain>
    </source>
</reference>
<evidence type="ECO:0000256" key="1">
    <source>
        <dbReference type="SAM" id="MobiDB-lite"/>
    </source>
</evidence>
<name>A0A4Q7Z9E7_9ACTN</name>
<accession>A0A4Q7Z9E7</accession>
<dbReference type="Proteomes" id="UP000292564">
    <property type="component" value="Unassembled WGS sequence"/>
</dbReference>
<sequence length="221" mass="24480">MTSNRQAPADDDDPLLWSEDAAKRAHLARSTWSYYKHKNLLPPPDDPDDEHQGTDVSKYRRRPRWRASTVDAFVANRLGRGHRSDLRKKKADRRERDAAALAEPTPEVAPALQAWLEANHTAVLEVAEALSDWREDLVAASSTPELLAEAIDAAGAAVYGRGPSKALASAVVRAMGLALGHSPQSKPIGLDPDSEVSQALVRHRHLRDEFNRLDTRKLDYS</sequence>
<protein>
    <submittedName>
        <fullName evidence="2">Uncharacterized protein</fullName>
    </submittedName>
</protein>
<feature type="region of interest" description="Disordered" evidence="1">
    <location>
        <begin position="37"/>
        <end position="62"/>
    </location>
</feature>
<gene>
    <name evidence="2" type="ORF">EV385_6758</name>
</gene>